<dbReference type="GO" id="GO:0072344">
    <property type="term" value="P:rescue of stalled ribosome"/>
    <property type="evidence" value="ECO:0007669"/>
    <property type="project" value="TreeGrafter"/>
</dbReference>
<dbReference type="AlphaFoldDB" id="A0A9P6EL81"/>
<evidence type="ECO:0000313" key="2">
    <source>
        <dbReference type="EMBL" id="KAF9530905.1"/>
    </source>
</evidence>
<feature type="compositionally biased region" description="Polar residues" evidence="1">
    <location>
        <begin position="81"/>
        <end position="92"/>
    </location>
</feature>
<dbReference type="PANTHER" id="PTHR22684">
    <property type="entry name" value="NULP1-RELATED"/>
    <property type="match status" value="1"/>
</dbReference>
<evidence type="ECO:0000256" key="1">
    <source>
        <dbReference type="SAM" id="MobiDB-lite"/>
    </source>
</evidence>
<gene>
    <name evidence="2" type="ORF">CPB83DRAFT_849844</name>
</gene>
<proteinExistence type="predicted"/>
<keyword evidence="3" id="KW-1185">Reference proteome</keyword>
<feature type="compositionally biased region" description="Basic residues" evidence="1">
    <location>
        <begin position="68"/>
        <end position="79"/>
    </location>
</feature>
<dbReference type="EMBL" id="MU157837">
    <property type="protein sequence ID" value="KAF9530905.1"/>
    <property type="molecule type" value="Genomic_DNA"/>
</dbReference>
<feature type="region of interest" description="Disordered" evidence="1">
    <location>
        <begin position="692"/>
        <end position="742"/>
    </location>
</feature>
<feature type="compositionally biased region" description="Gly residues" evidence="1">
    <location>
        <begin position="695"/>
        <end position="705"/>
    </location>
</feature>
<evidence type="ECO:0000313" key="3">
    <source>
        <dbReference type="Proteomes" id="UP000807306"/>
    </source>
</evidence>
<feature type="region of interest" description="Disordered" evidence="1">
    <location>
        <begin position="21"/>
        <end position="129"/>
    </location>
</feature>
<dbReference type="GO" id="GO:1990116">
    <property type="term" value="P:ribosome-associated ubiquitin-dependent protein catabolic process"/>
    <property type="evidence" value="ECO:0007669"/>
    <property type="project" value="TreeGrafter"/>
</dbReference>
<dbReference type="OrthoDB" id="205993at2759"/>
<reference evidence="2" key="1">
    <citation type="submission" date="2020-11" db="EMBL/GenBank/DDBJ databases">
        <authorList>
            <consortium name="DOE Joint Genome Institute"/>
            <person name="Ahrendt S."/>
            <person name="Riley R."/>
            <person name="Andreopoulos W."/>
            <person name="Labutti K."/>
            <person name="Pangilinan J."/>
            <person name="Ruiz-Duenas F.J."/>
            <person name="Barrasa J.M."/>
            <person name="Sanchez-Garcia M."/>
            <person name="Camarero S."/>
            <person name="Miyauchi S."/>
            <person name="Serrano A."/>
            <person name="Linde D."/>
            <person name="Babiker R."/>
            <person name="Drula E."/>
            <person name="Ayuso-Fernandez I."/>
            <person name="Pacheco R."/>
            <person name="Padilla G."/>
            <person name="Ferreira P."/>
            <person name="Barriuso J."/>
            <person name="Kellner H."/>
            <person name="Castanera R."/>
            <person name="Alfaro M."/>
            <person name="Ramirez L."/>
            <person name="Pisabarro A.G."/>
            <person name="Kuo A."/>
            <person name="Tritt A."/>
            <person name="Lipzen A."/>
            <person name="He G."/>
            <person name="Yan M."/>
            <person name="Ng V."/>
            <person name="Cullen D."/>
            <person name="Martin F."/>
            <person name="Rosso M.-N."/>
            <person name="Henrissat B."/>
            <person name="Hibbett D."/>
            <person name="Martinez A.T."/>
            <person name="Grigoriev I.V."/>
        </authorList>
    </citation>
    <scope>NUCLEOTIDE SEQUENCE</scope>
    <source>
        <strain evidence="2">CBS 506.95</strain>
    </source>
</reference>
<name>A0A9P6EL81_9AGAR</name>
<sequence>MPPRLNKRQQRELEELEALHIAKPEAPSDDENEFVPVRHVGGGGFSSLAMSDQHSGDEDEEEEANSAKSKKSKKKKKKSSQAAISQEGTTPTEFPKEAPKPSRSFVPPPPKNEKKAAKKARAKESKAANETLDQVLAELSVQYPASQRVSQSVTGKDALGDLFSVSLQHLDSEAEMKRFFGSKVVQASKAGESSKGRKAPTVKSHLTRPQPTWWAAKGREGLSLRQYTDDEVNAKLSRNSWSPIQEKWWTVEYSKRYKSVTKAFMGAVMAGDPQALFDMLGVLPWHADTLLQISEVYHHREEHAQAIDFIDRALFTYEGCMLGAFNFTSGLNRLDFDRIENRPFFLALHRQIADLQRRGCVRTAFEFARLLFALDPWNDPHGSTFHLDFLAIKAGMHQWFLDAYNVFQERSSSSGGKSESRLNPSYLPGWSYARALALKILEDLNKDADHQNSREALQQAAKDFPSIVPLLADKLDVSFSASIRSHRDFKIETDCHSLTAPNAALHLLSHLFVQRSSPVWKEHVSWFSSTISATFSNLPSSLPVTDRRRSFLDQFENVHLRYSVYRHVMVLESSYRRLFSFIPRQILDAKSLSCDPLPPVSSISLYDDNFFQGIEQLSNPRRSRQQRAMDERLLAQLLPDPGFRQQFQAFFDAHPQFAQRFPGGVVQFAQMAAQMQPELLEDLMLAQAMDAEAPGGQGGMPGGFGDIDDREEQAGGRPAAPPDNIVEVIFNPPPPNAQRQPEVAPVPVPVAPAGEMEDILDNSDAEESEDDEDDVSPMPRVLRNIFGRFFGQQTTTHEEESSSDEEGVTRDNMGVD</sequence>
<accession>A0A9P6EL81</accession>
<dbReference type="PANTHER" id="PTHR22684:SF0">
    <property type="entry name" value="RIBOSOME QUALITY CONTROL COMPLEX SUBUNIT TCF25"/>
    <property type="match status" value="1"/>
</dbReference>
<feature type="region of interest" description="Disordered" evidence="1">
    <location>
        <begin position="754"/>
        <end position="816"/>
    </location>
</feature>
<dbReference type="GO" id="GO:1990112">
    <property type="term" value="C:RQC complex"/>
    <property type="evidence" value="ECO:0007669"/>
    <property type="project" value="TreeGrafter"/>
</dbReference>
<dbReference type="InterPro" id="IPR006994">
    <property type="entry name" value="TCF25/Rqc1"/>
</dbReference>
<dbReference type="Pfam" id="PF04910">
    <property type="entry name" value="Tcf25"/>
    <property type="match status" value="1"/>
</dbReference>
<comment type="caution">
    <text evidence="2">The sequence shown here is derived from an EMBL/GenBank/DDBJ whole genome shotgun (WGS) entry which is preliminary data.</text>
</comment>
<dbReference type="Proteomes" id="UP000807306">
    <property type="component" value="Unassembled WGS sequence"/>
</dbReference>
<protein>
    <submittedName>
        <fullName evidence="2">Transcriptional repressor TCF25-domain-containing protein</fullName>
    </submittedName>
</protein>
<feature type="compositionally biased region" description="Acidic residues" evidence="1">
    <location>
        <begin position="755"/>
        <end position="775"/>
    </location>
</feature>
<organism evidence="2 3">
    <name type="scientific">Crepidotus variabilis</name>
    <dbReference type="NCBI Taxonomy" id="179855"/>
    <lineage>
        <taxon>Eukaryota</taxon>
        <taxon>Fungi</taxon>
        <taxon>Dikarya</taxon>
        <taxon>Basidiomycota</taxon>
        <taxon>Agaricomycotina</taxon>
        <taxon>Agaricomycetes</taxon>
        <taxon>Agaricomycetidae</taxon>
        <taxon>Agaricales</taxon>
        <taxon>Agaricineae</taxon>
        <taxon>Crepidotaceae</taxon>
        <taxon>Crepidotus</taxon>
    </lineage>
</organism>